<comment type="caution">
    <text evidence="4">The sequence shown here is derived from an EMBL/GenBank/DDBJ whole genome shotgun (WGS) entry which is preliminary data.</text>
</comment>
<reference evidence="5" key="1">
    <citation type="submission" date="2017-09" db="EMBL/GenBank/DDBJ databases">
        <title>Depth-based differentiation of microbial function through sediment-hosted aquifers and enrichment of novel symbionts in the deep terrestrial subsurface.</title>
        <authorList>
            <person name="Probst A.J."/>
            <person name="Ladd B."/>
            <person name="Jarett J.K."/>
            <person name="Geller-Mcgrath D.E."/>
            <person name="Sieber C.M.K."/>
            <person name="Emerson J.B."/>
            <person name="Anantharaman K."/>
            <person name="Thomas B.C."/>
            <person name="Malmstrom R."/>
            <person name="Stieglmeier M."/>
            <person name="Klingl A."/>
            <person name="Woyke T."/>
            <person name="Ryan C.M."/>
            <person name="Banfield J.F."/>
        </authorList>
    </citation>
    <scope>NUCLEOTIDE SEQUENCE [LARGE SCALE GENOMIC DNA]</scope>
</reference>
<dbReference type="GO" id="GO:0009089">
    <property type="term" value="P:lysine biosynthetic process via diaminopimelate"/>
    <property type="evidence" value="ECO:0007669"/>
    <property type="project" value="TreeGrafter"/>
</dbReference>
<evidence type="ECO:0000256" key="2">
    <source>
        <dbReference type="ARBA" id="ARBA00022898"/>
    </source>
</evidence>
<sequence>MFLLAPLSLCKQKRFIINQMDNKTIHKILTVNDHRIPMVIYDVDVIKRQKTSLDNLFKNVVKKFTIAYSYKTNTALGQTMRDLDCSFQVTSINHLRQVKQLTNKKPFKIFFNSRNLTKKDLKEVIHGGVHLIINSRSQYDMVQELATKQRQKLQIGVRIDTKSLPKNTFFKTVNTGLGLDYQEFKGLPRKSKCLEIVGLHAHIASQNTDLLSIEKGIKVLSRIFEQNNFNFRYLNLGGGFPIQYKNSVPTIKSFAEKIIPAIRKIQKPNPSLEFIIEPGRYIVGPAGYLFARVNDIISNHGKIDVAVINCSVFSSVRDRILSGYVIELPCVVFKKQKIETKKYLIVGSSPSSCDTFGKYVLPKIRIGDILIFSHAGAYCLSNDDFTGVEKPQEFVWTGNHLLPI</sequence>
<feature type="domain" description="Orn/DAP/Arg decarboxylase 2 N-terminal" evidence="3">
    <location>
        <begin position="56"/>
        <end position="284"/>
    </location>
</feature>
<evidence type="ECO:0000313" key="5">
    <source>
        <dbReference type="Proteomes" id="UP000230586"/>
    </source>
</evidence>
<dbReference type="SUPFAM" id="SSF50621">
    <property type="entry name" value="Alanine racemase C-terminal domain-like"/>
    <property type="match status" value="1"/>
</dbReference>
<dbReference type="InterPro" id="IPR029066">
    <property type="entry name" value="PLP-binding_barrel"/>
</dbReference>
<dbReference type="PANTHER" id="PTHR43727">
    <property type="entry name" value="DIAMINOPIMELATE DECARBOXYLASE"/>
    <property type="match status" value="1"/>
</dbReference>
<dbReference type="InterPro" id="IPR009006">
    <property type="entry name" value="Ala_racemase/Decarboxylase_C"/>
</dbReference>
<comment type="cofactor">
    <cofactor evidence="1">
        <name>pyridoxal 5'-phosphate</name>
        <dbReference type="ChEBI" id="CHEBI:597326"/>
    </cofactor>
</comment>
<dbReference type="SUPFAM" id="SSF51419">
    <property type="entry name" value="PLP-binding barrel"/>
    <property type="match status" value="1"/>
</dbReference>
<dbReference type="EMBL" id="PEXX01000044">
    <property type="protein sequence ID" value="PIU10547.1"/>
    <property type="molecule type" value="Genomic_DNA"/>
</dbReference>
<name>A0A2M6XSD2_9BACT</name>
<dbReference type="GO" id="GO:0008836">
    <property type="term" value="F:diaminopimelate decarboxylase activity"/>
    <property type="evidence" value="ECO:0007669"/>
    <property type="project" value="TreeGrafter"/>
</dbReference>
<dbReference type="InterPro" id="IPR022644">
    <property type="entry name" value="De-COase2_N"/>
</dbReference>
<dbReference type="Gene3D" id="2.40.37.10">
    <property type="entry name" value="Lyase, Ornithine Decarboxylase, Chain A, domain 1"/>
    <property type="match status" value="1"/>
</dbReference>
<proteinExistence type="predicted"/>
<evidence type="ECO:0000259" key="3">
    <source>
        <dbReference type="Pfam" id="PF02784"/>
    </source>
</evidence>
<protein>
    <recommendedName>
        <fullName evidence="3">Orn/DAP/Arg decarboxylase 2 N-terminal domain-containing protein</fullName>
    </recommendedName>
</protein>
<evidence type="ECO:0000256" key="1">
    <source>
        <dbReference type="ARBA" id="ARBA00001933"/>
    </source>
</evidence>
<dbReference type="PRINTS" id="PR01179">
    <property type="entry name" value="ODADCRBXLASE"/>
</dbReference>
<dbReference type="PANTHER" id="PTHR43727:SF1">
    <property type="entry name" value="CARBOXYNORSPERMIDINE_CARBOXYSPERMIDINE DECARBOXYLASE"/>
    <property type="match status" value="1"/>
</dbReference>
<gene>
    <name evidence="4" type="ORF">COT27_02585</name>
</gene>
<dbReference type="Pfam" id="PF02784">
    <property type="entry name" value="Orn_Arg_deC_N"/>
    <property type="match status" value="1"/>
</dbReference>
<keyword evidence="2" id="KW-0663">Pyridoxal phosphate</keyword>
<accession>A0A2M6XSD2</accession>
<dbReference type="Proteomes" id="UP000230586">
    <property type="component" value="Unassembled WGS sequence"/>
</dbReference>
<evidence type="ECO:0000313" key="4">
    <source>
        <dbReference type="EMBL" id="PIU10547.1"/>
    </source>
</evidence>
<dbReference type="Gene3D" id="3.20.20.10">
    <property type="entry name" value="Alanine racemase"/>
    <property type="match status" value="1"/>
</dbReference>
<dbReference type="AlphaFoldDB" id="A0A2M6XSD2"/>
<organism evidence="4 5">
    <name type="scientific">Candidatus Kuenenbacteria bacterium CG08_land_8_20_14_0_20_37_23</name>
    <dbReference type="NCBI Taxonomy" id="1974617"/>
    <lineage>
        <taxon>Bacteria</taxon>
        <taxon>Candidatus Kueneniibacteriota</taxon>
    </lineage>
</organism>
<dbReference type="InterPro" id="IPR000183">
    <property type="entry name" value="Orn/DAP/Arg_de-COase"/>
</dbReference>